<sequence>EEKHEEQGFFDEPEIKETNLQHETFPMIQPKINESKTRGYASPEADPGPHTQAHHEELSIHEKGFLDLDVKYAKNMFKVDGAEYVFSTRFTEATDIDLASVILEAENENEAMQEITFKISDKYEPIHESKKAGGKYAKGGPNVILTKKMKPGFWVGIDEKFLVRE</sequence>
<feature type="non-terminal residue" evidence="2">
    <location>
        <position position="1"/>
    </location>
</feature>
<comment type="caution">
    <text evidence="2">The sequence shown here is derived from an EMBL/GenBank/DDBJ whole genome shotgun (WGS) entry which is preliminary data.</text>
</comment>
<feature type="non-terminal residue" evidence="2">
    <location>
        <position position="165"/>
    </location>
</feature>
<name>A0A9N9KFT1_9GLOM</name>
<gene>
    <name evidence="2" type="ORF">CPELLU_LOCUS19939</name>
</gene>
<protein>
    <submittedName>
        <fullName evidence="2">24882_t:CDS:1</fullName>
    </submittedName>
</protein>
<dbReference type="Proteomes" id="UP000789759">
    <property type="component" value="Unassembled WGS sequence"/>
</dbReference>
<dbReference type="EMBL" id="CAJVQA010053411">
    <property type="protein sequence ID" value="CAG8823782.1"/>
    <property type="molecule type" value="Genomic_DNA"/>
</dbReference>
<organism evidence="2 3">
    <name type="scientific">Cetraspora pellucida</name>
    <dbReference type="NCBI Taxonomy" id="1433469"/>
    <lineage>
        <taxon>Eukaryota</taxon>
        <taxon>Fungi</taxon>
        <taxon>Fungi incertae sedis</taxon>
        <taxon>Mucoromycota</taxon>
        <taxon>Glomeromycotina</taxon>
        <taxon>Glomeromycetes</taxon>
        <taxon>Diversisporales</taxon>
        <taxon>Gigasporaceae</taxon>
        <taxon>Cetraspora</taxon>
    </lineage>
</organism>
<evidence type="ECO:0000313" key="2">
    <source>
        <dbReference type="EMBL" id="CAG8823782.1"/>
    </source>
</evidence>
<feature type="compositionally biased region" description="Basic and acidic residues" evidence="1">
    <location>
        <begin position="1"/>
        <end position="20"/>
    </location>
</feature>
<reference evidence="2" key="1">
    <citation type="submission" date="2021-06" db="EMBL/GenBank/DDBJ databases">
        <authorList>
            <person name="Kallberg Y."/>
            <person name="Tangrot J."/>
            <person name="Rosling A."/>
        </authorList>
    </citation>
    <scope>NUCLEOTIDE SEQUENCE</scope>
    <source>
        <strain evidence="2">FL966</strain>
    </source>
</reference>
<keyword evidence="3" id="KW-1185">Reference proteome</keyword>
<accession>A0A9N9KFT1</accession>
<feature type="region of interest" description="Disordered" evidence="1">
    <location>
        <begin position="1"/>
        <end position="56"/>
    </location>
</feature>
<dbReference type="AlphaFoldDB" id="A0A9N9KFT1"/>
<evidence type="ECO:0000256" key="1">
    <source>
        <dbReference type="SAM" id="MobiDB-lite"/>
    </source>
</evidence>
<evidence type="ECO:0000313" key="3">
    <source>
        <dbReference type="Proteomes" id="UP000789759"/>
    </source>
</evidence>
<proteinExistence type="predicted"/>
<dbReference type="OrthoDB" id="10499668at2759"/>